<dbReference type="PANTHER" id="PTHR30026:SF20">
    <property type="entry name" value="OUTER MEMBRANE PROTEIN TOLC"/>
    <property type="match status" value="1"/>
</dbReference>
<proteinExistence type="predicted"/>
<dbReference type="GO" id="GO:1990281">
    <property type="term" value="C:efflux pump complex"/>
    <property type="evidence" value="ECO:0007669"/>
    <property type="project" value="TreeGrafter"/>
</dbReference>
<dbReference type="GO" id="GO:0015562">
    <property type="term" value="F:efflux transmembrane transporter activity"/>
    <property type="evidence" value="ECO:0007669"/>
    <property type="project" value="InterPro"/>
</dbReference>
<keyword evidence="6" id="KW-0175">Coiled coil</keyword>
<evidence type="ECO:0000256" key="6">
    <source>
        <dbReference type="SAM" id="Coils"/>
    </source>
</evidence>
<gene>
    <name evidence="8" type="ORF">HDF22_000785</name>
</gene>
<sequence length="420" mass="47558">MKTKYQFIVTLFACFTYLSAKAQIQRLPLDSVVARVADNPALQALVAKASAQDAYATGAKNLDAPKISAGQYQVPYQFSPNGGSFMIQAEQMFINPAKLKAKEDYMKGISKVTAEDKNYLKNQLVAQAKQYYYERVVLEKKLALLQHSQSLLEYMLKDANIRLTYGKEKLSNIYKAKADLYELDNIRDQLNTEITQKNIMLNTLMNRDKQTTFTVDTAITLREYESTLTDTATLANTRSDIKSINRNIELQTLNAKVEYSKRKPDFGIQAAHMISYGGYANQYILMASVTIPIVPWASKEYKANLKGIRYEVEELQQRKMDALNQAQGQLASIRTNMGSKKKQISNYQQNIIPALQNGYKTALLAYDQNTGDLPSVLIVIKDLQTSRMSALDRLQELLTLQVAYERENETTALTLNNHNK</sequence>
<organism evidence="8 9">
    <name type="scientific">Mucilaginibacter lappiensis</name>
    <dbReference type="NCBI Taxonomy" id="354630"/>
    <lineage>
        <taxon>Bacteria</taxon>
        <taxon>Pseudomonadati</taxon>
        <taxon>Bacteroidota</taxon>
        <taxon>Sphingobacteriia</taxon>
        <taxon>Sphingobacteriales</taxon>
        <taxon>Sphingobacteriaceae</taxon>
        <taxon>Mucilaginibacter</taxon>
    </lineage>
</organism>
<dbReference type="AlphaFoldDB" id="A0A841J7E8"/>
<evidence type="ECO:0000256" key="5">
    <source>
        <dbReference type="ARBA" id="ARBA00023237"/>
    </source>
</evidence>
<dbReference type="InterPro" id="IPR051906">
    <property type="entry name" value="TolC-like"/>
</dbReference>
<evidence type="ECO:0000256" key="2">
    <source>
        <dbReference type="ARBA" id="ARBA00022452"/>
    </source>
</evidence>
<feature type="coiled-coil region" evidence="6">
    <location>
        <begin position="298"/>
        <end position="325"/>
    </location>
</feature>
<protein>
    <submittedName>
        <fullName evidence="8">Outer membrane protein TolC</fullName>
    </submittedName>
</protein>
<dbReference type="Proteomes" id="UP000548326">
    <property type="component" value="Unassembled WGS sequence"/>
</dbReference>
<accession>A0A841J7E8</accession>
<dbReference type="GO" id="GO:0015288">
    <property type="term" value="F:porin activity"/>
    <property type="evidence" value="ECO:0007669"/>
    <property type="project" value="TreeGrafter"/>
</dbReference>
<dbReference type="SUPFAM" id="SSF56954">
    <property type="entry name" value="Outer membrane efflux proteins (OEP)"/>
    <property type="match status" value="1"/>
</dbReference>
<name>A0A841J7E8_9SPHI</name>
<evidence type="ECO:0000313" key="8">
    <source>
        <dbReference type="EMBL" id="MBB6126680.1"/>
    </source>
</evidence>
<comment type="subcellular location">
    <subcellularLocation>
        <location evidence="1">Cell outer membrane</location>
    </subcellularLocation>
</comment>
<feature type="signal peptide" evidence="7">
    <location>
        <begin position="1"/>
        <end position="22"/>
    </location>
</feature>
<dbReference type="EMBL" id="JACHCA010000002">
    <property type="protein sequence ID" value="MBB6126680.1"/>
    <property type="molecule type" value="Genomic_DNA"/>
</dbReference>
<feature type="chain" id="PRO_5032596562" evidence="7">
    <location>
        <begin position="23"/>
        <end position="420"/>
    </location>
</feature>
<dbReference type="Gene3D" id="1.20.1600.10">
    <property type="entry name" value="Outer membrane efflux proteins (OEP)"/>
    <property type="match status" value="1"/>
</dbReference>
<keyword evidence="5" id="KW-0998">Cell outer membrane</keyword>
<evidence type="ECO:0000313" key="9">
    <source>
        <dbReference type="Proteomes" id="UP000548326"/>
    </source>
</evidence>
<keyword evidence="4" id="KW-0472">Membrane</keyword>
<dbReference type="PANTHER" id="PTHR30026">
    <property type="entry name" value="OUTER MEMBRANE PROTEIN TOLC"/>
    <property type="match status" value="1"/>
</dbReference>
<evidence type="ECO:0000256" key="7">
    <source>
        <dbReference type="SAM" id="SignalP"/>
    </source>
</evidence>
<keyword evidence="3" id="KW-0812">Transmembrane</keyword>
<keyword evidence="7" id="KW-0732">Signal</keyword>
<evidence type="ECO:0000256" key="1">
    <source>
        <dbReference type="ARBA" id="ARBA00004442"/>
    </source>
</evidence>
<dbReference type="RefSeq" id="WP_183585781.1">
    <property type="nucleotide sequence ID" value="NZ_JACHCA010000002.1"/>
</dbReference>
<reference evidence="8 9" key="1">
    <citation type="submission" date="2020-08" db="EMBL/GenBank/DDBJ databases">
        <title>Genomic Encyclopedia of Type Strains, Phase IV (KMG-V): Genome sequencing to study the core and pangenomes of soil and plant-associated prokaryotes.</title>
        <authorList>
            <person name="Whitman W."/>
        </authorList>
    </citation>
    <scope>NUCLEOTIDE SEQUENCE [LARGE SCALE GENOMIC DNA]</scope>
    <source>
        <strain evidence="8 9">MP601</strain>
    </source>
</reference>
<dbReference type="GO" id="GO:0009279">
    <property type="term" value="C:cell outer membrane"/>
    <property type="evidence" value="ECO:0007669"/>
    <property type="project" value="UniProtKB-SubCell"/>
</dbReference>
<comment type="caution">
    <text evidence="8">The sequence shown here is derived from an EMBL/GenBank/DDBJ whole genome shotgun (WGS) entry which is preliminary data.</text>
</comment>
<evidence type="ECO:0000256" key="4">
    <source>
        <dbReference type="ARBA" id="ARBA00023136"/>
    </source>
</evidence>
<evidence type="ECO:0000256" key="3">
    <source>
        <dbReference type="ARBA" id="ARBA00022692"/>
    </source>
</evidence>
<keyword evidence="2" id="KW-1134">Transmembrane beta strand</keyword>